<dbReference type="GO" id="GO:0015067">
    <property type="term" value="F:amidinotransferase activity"/>
    <property type="evidence" value="ECO:0007669"/>
    <property type="project" value="InterPro"/>
</dbReference>
<evidence type="ECO:0000256" key="2">
    <source>
        <dbReference type="ARBA" id="ARBA00022679"/>
    </source>
</evidence>
<keyword evidence="5" id="KW-1185">Reference proteome</keyword>
<feature type="active site" evidence="3">
    <location>
        <position position="178"/>
    </location>
</feature>
<feature type="active site" description="Amidino-cysteine intermediate" evidence="3">
    <location>
        <position position="331"/>
    </location>
</feature>
<evidence type="ECO:0000256" key="3">
    <source>
        <dbReference type="PIRSR" id="PIRSR633195-1"/>
    </source>
</evidence>
<dbReference type="PANTHER" id="PTHR10488:SF1">
    <property type="entry name" value="GLYCINE AMIDINOTRANSFERASE, MITOCHONDRIAL"/>
    <property type="match status" value="1"/>
</dbReference>
<feature type="active site" evidence="3">
    <location>
        <position position="226"/>
    </location>
</feature>
<reference evidence="4 5" key="1">
    <citation type="submission" date="2019-09" db="EMBL/GenBank/DDBJ databases">
        <title>Isolation and identification of active actinomycetes.</title>
        <authorList>
            <person name="Yu Z."/>
            <person name="Han C."/>
            <person name="Yu B."/>
        </authorList>
    </citation>
    <scope>NUCLEOTIDE SEQUENCE [LARGE SCALE GENOMIC DNA]</scope>
    <source>
        <strain evidence="4 5">NEAU-H2</strain>
    </source>
</reference>
<dbReference type="InterPro" id="IPR033195">
    <property type="entry name" value="AmidinoTrfase"/>
</dbReference>
<gene>
    <name evidence="4" type="ORF">F8144_02185</name>
</gene>
<keyword evidence="2 4" id="KW-0808">Transferase</keyword>
<dbReference type="RefSeq" id="WP_151467305.1">
    <property type="nucleotide sequence ID" value="NZ_WBKG01000001.1"/>
</dbReference>
<organism evidence="4 5">
    <name type="scientific">Streptomyces triticiradicis</name>
    <dbReference type="NCBI Taxonomy" id="2651189"/>
    <lineage>
        <taxon>Bacteria</taxon>
        <taxon>Bacillati</taxon>
        <taxon>Actinomycetota</taxon>
        <taxon>Actinomycetes</taxon>
        <taxon>Kitasatosporales</taxon>
        <taxon>Streptomycetaceae</taxon>
        <taxon>Streptomyces</taxon>
    </lineage>
</organism>
<name>A0A7J5DPS7_9ACTN</name>
<evidence type="ECO:0000313" key="4">
    <source>
        <dbReference type="EMBL" id="KAB1990751.1"/>
    </source>
</evidence>
<dbReference type="PANTHER" id="PTHR10488">
    <property type="entry name" value="GLYCINE AMIDINOTRANSFERASE, MITOCHONDRIAL"/>
    <property type="match status" value="1"/>
</dbReference>
<proteinExistence type="inferred from homology"/>
<evidence type="ECO:0000313" key="5">
    <source>
        <dbReference type="Proteomes" id="UP000442990"/>
    </source>
</evidence>
<sequence length="346" mass="39003">MSLVNAHNEWDPLEEVVIGSIEGARVPRPGTDLFAIEFTQYGSADKIPSGPVPQQVFEETRDDLERLCESLRGLGITVRRPDPTDLSGTISTPDWQTDGFYNYCPRDVLLTIGDTVIETPMVLRSRFLEPFAYKNMLIEYFDSGAKWISGPKPRLADDMFDATARAGHRLLDLEPAFDAANVLRFGTDILYLVSDSGNEKGWRWLQSVLGDKYTVHPCRDLYASTHVDSTIVPLRPGLVLLNPERVNDDNMPGFLRDWEKIWCPELEDIGFVGERPYCSTWIGMNLLVLKPGLVVADDRQPELLRTLEKHGVDVLPQRLTHARTLGGSFHCVSLDIRRTGGLETYR</sequence>
<evidence type="ECO:0000256" key="1">
    <source>
        <dbReference type="ARBA" id="ARBA00006943"/>
    </source>
</evidence>
<dbReference type="SUPFAM" id="SSF55909">
    <property type="entry name" value="Pentein"/>
    <property type="match status" value="1"/>
</dbReference>
<protein>
    <submittedName>
        <fullName evidence="4">Inosamine-phosphate amidinotransferase 1</fullName>
    </submittedName>
</protein>
<dbReference type="EMBL" id="WBKG01000001">
    <property type="protein sequence ID" value="KAB1990751.1"/>
    <property type="molecule type" value="Genomic_DNA"/>
</dbReference>
<accession>A0A7J5DPS7</accession>
<dbReference type="AlphaFoldDB" id="A0A7J5DPS7"/>
<comment type="caution">
    <text evidence="4">The sequence shown here is derived from an EMBL/GenBank/DDBJ whole genome shotgun (WGS) entry which is preliminary data.</text>
</comment>
<dbReference type="CDD" id="cd21135">
    <property type="entry name" value="amidinotransferase_StrB1-like"/>
    <property type="match status" value="1"/>
</dbReference>
<comment type="similarity">
    <text evidence="1">Belongs to the amidinotransferase family.</text>
</comment>
<dbReference type="Proteomes" id="UP000442990">
    <property type="component" value="Unassembled WGS sequence"/>
</dbReference>
<dbReference type="Gene3D" id="3.75.10.10">
    <property type="entry name" value="L-arginine/glycine Amidinotransferase, Chain A"/>
    <property type="match status" value="1"/>
</dbReference>